<sequence length="68" mass="6837">MVTDEDVMTEPLAGVIWGAAAAFACAGTPAPSIVTSGATATSALSHTRKIPSATPGTSVLEAAYMTRR</sequence>
<evidence type="ECO:0000313" key="1">
    <source>
        <dbReference type="EMBL" id="GAA2719638.1"/>
    </source>
</evidence>
<accession>A0ABN3TV64</accession>
<proteinExistence type="predicted"/>
<comment type="caution">
    <text evidence="1">The sequence shown here is derived from an EMBL/GenBank/DDBJ whole genome shotgun (WGS) entry which is preliminary data.</text>
</comment>
<keyword evidence="2" id="KW-1185">Reference proteome</keyword>
<organism evidence="1 2">
    <name type="scientific">Actinocorallia aurantiaca</name>
    <dbReference type="NCBI Taxonomy" id="46204"/>
    <lineage>
        <taxon>Bacteria</taxon>
        <taxon>Bacillati</taxon>
        <taxon>Actinomycetota</taxon>
        <taxon>Actinomycetes</taxon>
        <taxon>Streptosporangiales</taxon>
        <taxon>Thermomonosporaceae</taxon>
        <taxon>Actinocorallia</taxon>
    </lineage>
</organism>
<dbReference type="EMBL" id="BAAATZ010000002">
    <property type="protein sequence ID" value="GAA2719638.1"/>
    <property type="molecule type" value="Genomic_DNA"/>
</dbReference>
<reference evidence="1 2" key="1">
    <citation type="journal article" date="2019" name="Int. J. Syst. Evol. Microbiol.">
        <title>The Global Catalogue of Microorganisms (GCM) 10K type strain sequencing project: providing services to taxonomists for standard genome sequencing and annotation.</title>
        <authorList>
            <consortium name="The Broad Institute Genomics Platform"/>
            <consortium name="The Broad Institute Genome Sequencing Center for Infectious Disease"/>
            <person name="Wu L."/>
            <person name="Ma J."/>
        </authorList>
    </citation>
    <scope>NUCLEOTIDE SEQUENCE [LARGE SCALE GENOMIC DNA]</scope>
    <source>
        <strain evidence="1 2">JCM 8201</strain>
    </source>
</reference>
<dbReference type="Proteomes" id="UP001501842">
    <property type="component" value="Unassembled WGS sequence"/>
</dbReference>
<evidence type="ECO:0000313" key="2">
    <source>
        <dbReference type="Proteomes" id="UP001501842"/>
    </source>
</evidence>
<protein>
    <submittedName>
        <fullName evidence="1">Uncharacterized protein</fullName>
    </submittedName>
</protein>
<name>A0ABN3TV64_9ACTN</name>
<gene>
    <name evidence="1" type="ORF">GCM10010439_05700</name>
</gene>